<organism evidence="1 2">
    <name type="scientific">Sphingobacterium corticibacter</name>
    <dbReference type="NCBI Taxonomy" id="2171749"/>
    <lineage>
        <taxon>Bacteria</taxon>
        <taxon>Pseudomonadati</taxon>
        <taxon>Bacteroidota</taxon>
        <taxon>Sphingobacteriia</taxon>
        <taxon>Sphingobacteriales</taxon>
        <taxon>Sphingobacteriaceae</taxon>
        <taxon>Sphingobacterium</taxon>
    </lineage>
</organism>
<proteinExistence type="predicted"/>
<dbReference type="EMBL" id="QDKG01000007">
    <property type="protein sequence ID" value="PVH24086.1"/>
    <property type="molecule type" value="Genomic_DNA"/>
</dbReference>
<dbReference type="OrthoDB" id="5616097at2"/>
<accession>A0A2T8HF81</accession>
<sequence length="106" mass="12448">MSDFSNINVQDMEDGNDKDFYQNFKEKLLDVEQFPSVYKFKFIVKSAFDKEPEIREIFKHTSSKFTFKESSGGKYKSITVETYVNSADEVINYYKSVSQIESVMMM</sequence>
<dbReference type="RefSeq" id="WP_116776834.1">
    <property type="nucleotide sequence ID" value="NZ_QDKG01000007.1"/>
</dbReference>
<dbReference type="Gene3D" id="3.30.70.260">
    <property type="match status" value="1"/>
</dbReference>
<dbReference type="InterPro" id="IPR007454">
    <property type="entry name" value="UPF0250_YbeD-like"/>
</dbReference>
<dbReference type="SUPFAM" id="SSF117991">
    <property type="entry name" value="YbeD/HP0495-like"/>
    <property type="match status" value="1"/>
</dbReference>
<protein>
    <submittedName>
        <fullName evidence="1">DUF493 domain-containing protein</fullName>
    </submittedName>
</protein>
<keyword evidence="2" id="KW-1185">Reference proteome</keyword>
<evidence type="ECO:0000313" key="1">
    <source>
        <dbReference type="EMBL" id="PVH24086.1"/>
    </source>
</evidence>
<name>A0A2T8HF81_9SPHI</name>
<dbReference type="Pfam" id="PF04359">
    <property type="entry name" value="DUF493"/>
    <property type="match status" value="1"/>
</dbReference>
<dbReference type="AlphaFoldDB" id="A0A2T8HF81"/>
<reference evidence="1 2" key="1">
    <citation type="submission" date="2018-04" db="EMBL/GenBank/DDBJ databases">
        <title>Sphingobacterium cortibacter sp. nov.</title>
        <authorList>
            <person name="Li Y."/>
        </authorList>
    </citation>
    <scope>NUCLEOTIDE SEQUENCE [LARGE SCALE GENOMIC DNA]</scope>
    <source>
        <strain evidence="1 2">2c-3</strain>
    </source>
</reference>
<dbReference type="InterPro" id="IPR027471">
    <property type="entry name" value="YbeD-like_sf"/>
</dbReference>
<dbReference type="Proteomes" id="UP000245627">
    <property type="component" value="Unassembled WGS sequence"/>
</dbReference>
<comment type="caution">
    <text evidence="1">The sequence shown here is derived from an EMBL/GenBank/DDBJ whole genome shotgun (WGS) entry which is preliminary data.</text>
</comment>
<evidence type="ECO:0000313" key="2">
    <source>
        <dbReference type="Proteomes" id="UP000245627"/>
    </source>
</evidence>
<gene>
    <name evidence="1" type="ORF">DC487_15210</name>
</gene>